<evidence type="ECO:0008006" key="4">
    <source>
        <dbReference type="Google" id="ProtNLM"/>
    </source>
</evidence>
<gene>
    <name evidence="2" type="ORF">EMK97_03700</name>
</gene>
<sequence>MAYQCIDYKLKALDEELCIPLGKCEVFPVAKPLPDDKTVSFINVELKVYTEPTLSKAKAQSPEFNVLNESGDTISDSHGYFYIFVNGHLWREVTALQDGLLAEVDLVQHYGKNSRRYRSIPYTGLITPKKTIALNSEDDDLTEAIVHIAYSPIQWSWQYIMLLGGLHKNDPRQKLVPKPDLCPDLTVAEELLNARCQKVDLDEAQTTKMIYVQDPLGIAFNLMSKCQFNYLSIQNENTKITKKKHFDSGVLAYQALFTDELHQTKQADYYYFPTLHSMKPVKTQRTVFKDRSDAAKFLRSGAKNIDQAYLENYLSSDILEEHLQQLPLNQKALLDFVADKPKASYSEPEKYITIEHAIKDFATLEGLDYLLGFKWVADLFNIMVLDADSIGTFRPWKKKLPAEQTRLNNERQAKASAKAFCEKLFTTQHWITNCFAPPVDLYDIKVAGHAPLMESEINDGSGLFRYETFQEIHKQLHQEKQDQQNVLANKALKSYLGSATSTVGYITGAWGRISNQYATGHLEPHVIKIRDLMVITTKATGISEFSDIHIKNASAVIGEDAAVVGITNYKRVQVNRAQRRERVKYATKNPPANAVTITDAKGNVLAAHDPKSFGSNRGAMSDANWVDYNKLMGNYDLLNGEMVVVPKAHKYAMAYNNPDFKLGGADDIMLKGLKVLERGLPQVMLAFEVFNGTQLVAKFKAGDKTDAKFKLEIANALFALAAGSLEVAALYSSKAEALLKTEVKLFFRAQLGRVLLGAGVILGAMLSLSDAYSATKSHDVDAAFLHASAAVISVAGFLYLGSALAITPLGWAIIALGLVITLLAIAFTDNSIEKWAINGPFSRKASARCTGDYKIWHTHPIECYAALRNELFAPSMALSIQKVANKAALLNVEVVAPGFVVGQSEIIMVVNQITDQGILSFEQTQRLPLNNWRITQHVNTDALEQSPEAAQFLAEPQITGFTYAIPLLPTAQWGDELELDWQVKIQYALDSHTTLPYVDKTDRETWHKDDKPDKAWLIKEIEYE</sequence>
<accession>A0A4P6P1C4</accession>
<feature type="transmembrane region" description="Helical" evidence="1">
    <location>
        <begin position="754"/>
        <end position="772"/>
    </location>
</feature>
<evidence type="ECO:0000256" key="1">
    <source>
        <dbReference type="SAM" id="Phobius"/>
    </source>
</evidence>
<dbReference type="CDD" id="cd20705">
    <property type="entry name" value="MIX_I"/>
    <property type="match status" value="1"/>
</dbReference>
<evidence type="ECO:0000313" key="3">
    <source>
        <dbReference type="Proteomes" id="UP000290244"/>
    </source>
</evidence>
<proteinExistence type="predicted"/>
<evidence type="ECO:0000313" key="2">
    <source>
        <dbReference type="EMBL" id="QBG34901.1"/>
    </source>
</evidence>
<feature type="transmembrane region" description="Helical" evidence="1">
    <location>
        <begin position="784"/>
        <end position="802"/>
    </location>
</feature>
<dbReference type="EMBL" id="CP034759">
    <property type="protein sequence ID" value="QBG34901.1"/>
    <property type="molecule type" value="Genomic_DNA"/>
</dbReference>
<protein>
    <recommendedName>
        <fullName evidence="4">Transmembrane protein</fullName>
    </recommendedName>
</protein>
<feature type="transmembrane region" description="Helical" evidence="1">
    <location>
        <begin position="713"/>
        <end position="733"/>
    </location>
</feature>
<feature type="transmembrane region" description="Helical" evidence="1">
    <location>
        <begin position="809"/>
        <end position="827"/>
    </location>
</feature>
<organism evidence="2 3">
    <name type="scientific">Litorilituus sediminis</name>
    <dbReference type="NCBI Taxonomy" id="718192"/>
    <lineage>
        <taxon>Bacteria</taxon>
        <taxon>Pseudomonadati</taxon>
        <taxon>Pseudomonadota</taxon>
        <taxon>Gammaproteobacteria</taxon>
        <taxon>Alteromonadales</taxon>
        <taxon>Colwelliaceae</taxon>
        <taxon>Litorilituus</taxon>
    </lineage>
</organism>
<reference evidence="2 3" key="1">
    <citation type="submission" date="2018-12" db="EMBL/GenBank/DDBJ databases">
        <title>Complete genome of Litorilituus sediminis.</title>
        <authorList>
            <person name="Liu A."/>
            <person name="Rong J."/>
        </authorList>
    </citation>
    <scope>NUCLEOTIDE SEQUENCE [LARGE SCALE GENOMIC DNA]</scope>
    <source>
        <strain evidence="2 3">JCM 17549</strain>
    </source>
</reference>
<dbReference type="OrthoDB" id="5406083at2"/>
<keyword evidence="1" id="KW-0812">Transmembrane</keyword>
<keyword evidence="3" id="KW-1185">Reference proteome</keyword>
<dbReference type="AlphaFoldDB" id="A0A4P6P1C4"/>
<name>A0A4P6P1C4_9GAMM</name>
<keyword evidence="1" id="KW-1133">Transmembrane helix</keyword>
<keyword evidence="1" id="KW-0472">Membrane</keyword>
<dbReference type="RefSeq" id="WP_130599546.1">
    <property type="nucleotide sequence ID" value="NZ_CP034759.1"/>
</dbReference>
<dbReference type="Proteomes" id="UP000290244">
    <property type="component" value="Chromosome"/>
</dbReference>
<dbReference type="KEGG" id="lsd:EMK97_03700"/>